<dbReference type="PRINTS" id="PR00193">
    <property type="entry name" value="MYOSINHEAVY"/>
</dbReference>
<dbReference type="SUPFAM" id="SSF54277">
    <property type="entry name" value="CAD &amp; PB1 domains"/>
    <property type="match status" value="1"/>
</dbReference>
<proteinExistence type="inferred from homology"/>
<feature type="domain" description="PB1" evidence="14">
    <location>
        <begin position="2959"/>
        <end position="3041"/>
    </location>
</feature>
<gene>
    <name evidence="15" type="primary">AlNc14C30G2840</name>
    <name evidence="15" type="ORF">ALNC14_032790</name>
</gene>
<dbReference type="SUPFAM" id="SSF54631">
    <property type="entry name" value="CBS-domain pair"/>
    <property type="match status" value="10"/>
</dbReference>
<evidence type="ECO:0000256" key="7">
    <source>
        <dbReference type="PROSITE-ProRule" id="PRU00782"/>
    </source>
</evidence>
<feature type="domain" description="CBS" evidence="12">
    <location>
        <begin position="2576"/>
        <end position="2635"/>
    </location>
</feature>
<dbReference type="InterPro" id="IPR000644">
    <property type="entry name" value="CBS_dom"/>
</dbReference>
<dbReference type="FunFam" id="1.10.10.820:FF:000001">
    <property type="entry name" value="Myosin heavy chain"/>
    <property type="match status" value="1"/>
</dbReference>
<dbReference type="SMR" id="F0W7N5"/>
<feature type="domain" description="CBS" evidence="12">
    <location>
        <begin position="1387"/>
        <end position="1444"/>
    </location>
</feature>
<dbReference type="GO" id="GO:0005524">
    <property type="term" value="F:ATP binding"/>
    <property type="evidence" value="ECO:0007669"/>
    <property type="project" value="UniProtKB-UniRule"/>
</dbReference>
<dbReference type="Gene3D" id="3.10.580.10">
    <property type="entry name" value="CBS-domain"/>
    <property type="match status" value="10"/>
</dbReference>
<evidence type="ECO:0000256" key="8">
    <source>
        <dbReference type="SAM" id="Coils"/>
    </source>
</evidence>
<evidence type="ECO:0000256" key="6">
    <source>
        <dbReference type="PROSITE-ProRule" id="PRU00703"/>
    </source>
</evidence>
<dbReference type="PROSITE" id="PS50151">
    <property type="entry name" value="UVR"/>
    <property type="match status" value="1"/>
</dbReference>
<dbReference type="InterPro" id="IPR053793">
    <property type="entry name" value="PB1-like"/>
</dbReference>
<dbReference type="GO" id="GO:0007015">
    <property type="term" value="P:actin filament organization"/>
    <property type="evidence" value="ECO:0007669"/>
    <property type="project" value="TreeGrafter"/>
</dbReference>
<sequence length="3123" mass="346748">MSMSHSSTRLSRKERVLRARFKKKQQKETLTSIKDRSNLYADDALALSYDDILKMPDLSEEALLQNLQLRYEFDNIYTYVGPILIAINPYKPMPLLYNEEKMKEYYGQRIGTLPPHVFALANHAYTQLIQGGALDPANQSIIISGESGAGKTENTKIIMQYLAKATGYHRISGIPETNENGMQHEQLLGRLEERVLDSNPLLESFGNAKTIRNDNSSRFGKFIEIQFDHHGKIVGAEIVNFLLEKTRIVSQSLGERNYHIFYQLLAGADEQLREELQLHTPNEYEYLRHSQCFSIAGCDDKEQFEVTKHCMRTIGMEESKQKMIFELLAAVLHLGNVQFKDDNEATDLADATDVQTLCLVAQLLGVNVQNLQHVLLSRQLFVGGKVIIQQQNVEQVLDKRDALAKALYASGFIWLVAELNRTISSPELRWGFIGVLDIYGFEKFEWNTFEQLCINYANEKLQRHFNQHMLEVEQEEYSREGIDWQYIEFVDNQQCLDLIEAKVNGKPGIFITLDDIWRYKGEEANRKFVALLHGSFGRDANAAGAIAYKTQNDWFIHPKVDGHKLFGIRHFAGDVIYDASGFNEKNNETVNEEMKELIQESTNPFICEIFASFRSEGNTPVKRGSEFGLLSRRPNDSDDKLPTGKTRNLREVSVGAQFRTQLQELINKISLANPRYVRCIKPNEHKCSGKLNDEDCSRQLKYSGMMEAIQIRQRGFALREDHDVFFYDHQTLTPTADSIEDMMLELSDLFGVGKEQWQLGTTKVFLKRQVAAKLEQMKLLRSKASARVLQRWFRNLKRREALIIIQCRIRQMLAKKSARRVRQAGHLIGSWTCTWLAVKQFKRMRELYYRQSRCATQIQRMIRGFLVRKKALGLPSLSAKELDVKIAAQERAIEAAALAAEFEQCAAMQKELEALLNARRSVRTAKELDKEIQNVELELEQSAAAKDFEKCAMIQKHLQSLKNQRLNVVEELEELEAFELDERMEAVEREIRNALKDRAYERCKELQSRLEELSKVRKTKQTPQELEAEIASLSSEIHDRMIAKDFDKCAQLQKELDLCNQRKVSLPPEAFAAKLETNVSPVVSTPPVLRASSSAPEEAVRPRVANGASRPKMEAAPALGASRVFASKAKEPKSLSMVSSGISNGKAHGQHNTHNSTRSVAHLRPSKALTVSESLTVFQAAELMQRNRTSAVLVVCDDSALSGIFTDTDTAQRVLGRGLDPSATLIGAVMTPKPKFVTLEDSAMDALDMMVTGVFRHLPVVSKEGQVVGILNVARCLYDAIQQMERLASDLQKELAHTPADAHVRDTLERMLSPSLQHVLRGRSPPVVVEKTCLLADVVPEMARTRYPALIIDSDTRQLCGILTSKDLLHRVVAKRVGMHTMIGDVMTHNPDSGSPEMTLLSAFHVMHEGNFLHLPVVDPDTKMIVGVTDVLSIVSASFGEHERRDRSEIWQAVLSSKENAFKTESVSRMSSVSGLSCRSGATSKSHRTRTVSSLRPSIAVTVSEDATVAEAAQLMKQKRTDVVLVVASVSSKLMRGILTDTDICWRVLAKHLDPYRTLVASVMTENIKFVAPQDDALDAMLAMHQGHFRHLPVVDNGAITGVLNIGRCLYDVAKRLETANASNEKLKSSFHSSKITQMLRPMLEKLASPTLRTLLDEQEEAGAASPRIPMGTSVQIALECMATARKAALVVDPADHDRLCGLFTPNELLLGVIGNRLDPKTTRIESVMLTDPEVATASTTVLEALRIMHDSQCLNLPVICDNSHDTIAGLVDVLCLCCGTIDAIYGEDREQLQEFWNVALQLDRPSETESVQRSRRTLQPAALKKRQDRTVAQLGPSKVLTISDSASVKDLVTLMTRRRSQCVLVTDEEGTLCGIVTDTDLTHRVVSEKRSMDGCPVRAIMTRDPTFVSAQDSALNALCIMLEGKFRHLPVVNAKSIVGILHIGNCLFEAIQKMEKAQDSTKARQGSLGARAFRGSFLGQILSSKLRSVLQEDTPAPRVDPFTSVYEVSKRMTASRKAAMVVNSMGEFMGIFTPKSLLENVLSRGRPMYTTPVYEVMEQNAPPLYSETLIMDAMCTIHQAKAFYLPVLESEVIPLPVGIVDVLSLSYGSFAKGSPDDWKSFWNTCFELTDPADEDDVASLHSLQSFVSGRGDVESSGLMFRAPKADTGDTRNVARLRPSKILTIADTLNISEAARVMSQSHADAALVISKEGVLSGILTDTDVTHRVVALGNDPNVTCIADVMTSSPKFVDENDSAMQAMYIMLEGKFRHLPVVDSRGTVSGILRIQKCLHDAVIRLEKAQRKSSGVLQENVESQLRSTLLGAKLHGEQSIMQLVTPMVQKLLSPTLESILQNTEMPPVVYSCESVLSVSRKMAFAKKAALVVEDVESAPLIGIAASVNQTKARRDSDGTAGKRLIGLLTANDILMRVIASNLDPSTTLVADVMTSTPDTVPPSMSLVDALHLMHEHHTLHLPVVEDGSGIILGLIDVLSLCYGTFAQGAAVSQGNFDGGDWRAFWDVSLALTGDTESEVSMSVVDSKYARSVETRRQKTSSLYSFDGKGSAVGPSEGAFRPVSMLRPRSVLHIDENDSVTEAARQMRHGRVDAVVVTTDDGDLRGILTDTDITRRVLGKHLDPDTCCVATVMTVNPCCVQADESAIEAITKMLEGRFKHLPVVGKNGSISGILDISKCLYDAIVCMEKVQQSTEAAASDFAKDHSGSASLHRMLAPMMEKLVSPTIAMILKEEGDPPVVSPHAKVTEAAVLMTKHRKAAIVLDHSKSVIGMVTPKDLLRKVVAKGLCADDTLVETIMTVDPEYLLPNAKVLDGLRGMYDAGQLFMPVITESGQLHGMVDVLSLSYGQFSNLNTGNAKGDWRQFWQLAFNLQDEVGYVNDETMSIGTIEEFERSEYRASIQGGQGLRPATRVSQSMSYGDLGESVSVFSASHSVNGGTMHMSALQDNRFVFKVSFGEQKQFHRILCRSDDISALEKQARLKLNIQSKVDIQLRYEDDDGDMAVLSNNESLMEAVSMAKRANWKRIVVIVDVLENDARASRRESKGPRVQIHSEDEYSGLPSPTMKNALVEVKKREVVEKKHRKSPRAYQNWMAGGAAVVGVVTFALLTLRRR</sequence>
<evidence type="ECO:0000256" key="10">
    <source>
        <dbReference type="SAM" id="Phobius"/>
    </source>
</evidence>
<dbReference type="Pfam" id="PF00063">
    <property type="entry name" value="Myosin_head"/>
    <property type="match status" value="1"/>
</dbReference>
<evidence type="ECO:0000256" key="5">
    <source>
        <dbReference type="ARBA" id="ARBA00023203"/>
    </source>
</evidence>
<feature type="domain" description="CBS" evidence="12">
    <location>
        <begin position="2740"/>
        <end position="2803"/>
    </location>
</feature>
<dbReference type="GO" id="GO:0005737">
    <property type="term" value="C:cytoplasm"/>
    <property type="evidence" value="ECO:0007669"/>
    <property type="project" value="TreeGrafter"/>
</dbReference>
<feature type="domain" description="CBS" evidence="12">
    <location>
        <begin position="2244"/>
        <end position="2300"/>
    </location>
</feature>
<dbReference type="InterPro" id="IPR001609">
    <property type="entry name" value="Myosin_head_motor_dom-like"/>
</dbReference>
<dbReference type="SMART" id="SM00242">
    <property type="entry name" value="MYSc"/>
    <property type="match status" value="1"/>
</dbReference>
<evidence type="ECO:0000259" key="11">
    <source>
        <dbReference type="PROSITE" id="PS50151"/>
    </source>
</evidence>
<feature type="region of interest" description="Disordered" evidence="9">
    <location>
        <begin position="1086"/>
        <end position="1115"/>
    </location>
</feature>
<evidence type="ECO:0000256" key="4">
    <source>
        <dbReference type="ARBA" id="ARBA00023175"/>
    </source>
</evidence>
<keyword evidence="6" id="KW-0129">CBS domain</keyword>
<dbReference type="Gene3D" id="1.10.10.820">
    <property type="match status" value="1"/>
</dbReference>
<dbReference type="SUPFAM" id="SSF52540">
    <property type="entry name" value="P-loop containing nucleoside triphosphate hydrolases"/>
    <property type="match status" value="1"/>
</dbReference>
<feature type="domain" description="CBS" evidence="12">
    <location>
        <begin position="2644"/>
        <end position="2704"/>
    </location>
</feature>
<feature type="domain" description="UVR" evidence="11">
    <location>
        <begin position="929"/>
        <end position="964"/>
    </location>
</feature>
<feature type="region of interest" description="Disordered" evidence="9">
    <location>
        <begin position="1137"/>
        <end position="1162"/>
    </location>
</feature>
<dbReference type="SMART" id="SM00116">
    <property type="entry name" value="CBS"/>
    <property type="match status" value="15"/>
</dbReference>
<feature type="region of interest" description="Disordered" evidence="9">
    <location>
        <begin position="625"/>
        <end position="645"/>
    </location>
</feature>
<feature type="domain" description="CBS" evidence="12">
    <location>
        <begin position="1993"/>
        <end position="2049"/>
    </location>
</feature>
<dbReference type="Pfam" id="PF00571">
    <property type="entry name" value="CBS"/>
    <property type="match status" value="15"/>
</dbReference>
<keyword evidence="10" id="KW-0472">Membrane</keyword>
<dbReference type="GO" id="GO:0051015">
    <property type="term" value="F:actin filament binding"/>
    <property type="evidence" value="ECO:0007669"/>
    <property type="project" value="TreeGrafter"/>
</dbReference>
<dbReference type="GO" id="GO:0000146">
    <property type="term" value="F:microfilament motor activity"/>
    <property type="evidence" value="ECO:0007669"/>
    <property type="project" value="TreeGrafter"/>
</dbReference>
<feature type="domain" description="CBS" evidence="12">
    <location>
        <begin position="1230"/>
        <end position="1286"/>
    </location>
</feature>
<dbReference type="PROSITE" id="PS51745">
    <property type="entry name" value="PB1"/>
    <property type="match status" value="1"/>
</dbReference>
<protein>
    <submittedName>
        <fullName evidence="15">Myosin 29 putative</fullName>
    </submittedName>
</protein>
<evidence type="ECO:0000256" key="1">
    <source>
        <dbReference type="ARBA" id="ARBA00022741"/>
    </source>
</evidence>
<dbReference type="GO" id="GO:0016020">
    <property type="term" value="C:membrane"/>
    <property type="evidence" value="ECO:0007669"/>
    <property type="project" value="TreeGrafter"/>
</dbReference>
<dbReference type="PROSITE" id="PS51456">
    <property type="entry name" value="MYOSIN_MOTOR"/>
    <property type="match status" value="1"/>
</dbReference>
<dbReference type="CDD" id="cd14890">
    <property type="entry name" value="MYSc_Myo29"/>
    <property type="match status" value="1"/>
</dbReference>
<name>F0W7N5_9STRA</name>
<organism evidence="15">
    <name type="scientific">Albugo laibachii Nc14</name>
    <dbReference type="NCBI Taxonomy" id="890382"/>
    <lineage>
        <taxon>Eukaryota</taxon>
        <taxon>Sar</taxon>
        <taxon>Stramenopiles</taxon>
        <taxon>Oomycota</taxon>
        <taxon>Peronosporomycetes</taxon>
        <taxon>Albuginales</taxon>
        <taxon>Albuginaceae</taxon>
        <taxon>Albugo</taxon>
    </lineage>
</organism>
<dbReference type="Gene3D" id="1.20.58.530">
    <property type="match status" value="1"/>
</dbReference>
<dbReference type="PROSITE" id="PS50096">
    <property type="entry name" value="IQ"/>
    <property type="match status" value="2"/>
</dbReference>
<feature type="region of interest" description="Actin-binding" evidence="7">
    <location>
        <begin position="662"/>
        <end position="684"/>
    </location>
</feature>
<dbReference type="Gene3D" id="1.20.120.720">
    <property type="entry name" value="Myosin VI head, motor domain, U50 subdomain"/>
    <property type="match status" value="1"/>
</dbReference>
<dbReference type="InterPro" id="IPR046342">
    <property type="entry name" value="CBS_dom_sf"/>
</dbReference>
<dbReference type="InterPro" id="IPR036961">
    <property type="entry name" value="Kinesin_motor_dom_sf"/>
</dbReference>
<feature type="domain" description="CBS" evidence="12">
    <location>
        <begin position="1163"/>
        <end position="1222"/>
    </location>
</feature>
<keyword evidence="4 7" id="KW-0505">Motor protein</keyword>
<feature type="domain" description="CBS" evidence="12">
    <location>
        <begin position="1564"/>
        <end position="1619"/>
    </location>
</feature>
<dbReference type="EMBL" id="FR824075">
    <property type="protein sequence ID" value="CCA17136.1"/>
    <property type="molecule type" value="Genomic_DNA"/>
</dbReference>
<dbReference type="SMART" id="SM00015">
    <property type="entry name" value="IQ"/>
    <property type="match status" value="2"/>
</dbReference>
<dbReference type="Gene3D" id="1.20.5.4820">
    <property type="match status" value="1"/>
</dbReference>
<keyword evidence="3 7" id="KW-0518">Myosin</keyword>
<feature type="domain" description="CBS" evidence="12">
    <location>
        <begin position="1902"/>
        <end position="1957"/>
    </location>
</feature>
<keyword evidence="2 7" id="KW-0067">ATP-binding</keyword>
<feature type="domain" description="CBS" evidence="12">
    <location>
        <begin position="1319"/>
        <end position="1382"/>
    </location>
</feature>
<feature type="binding site" evidence="7">
    <location>
        <begin position="145"/>
        <end position="152"/>
    </location>
    <ligand>
        <name>ATP</name>
        <dbReference type="ChEBI" id="CHEBI:30616"/>
    </ligand>
</feature>
<keyword evidence="1 7" id="KW-0547">Nucleotide-binding</keyword>
<keyword evidence="8" id="KW-0175">Coiled coil</keyword>
<evidence type="ECO:0000259" key="12">
    <source>
        <dbReference type="PROSITE" id="PS51371"/>
    </source>
</evidence>
<reference evidence="15" key="1">
    <citation type="journal article" date="2011" name="PLoS Biol.">
        <title>Gene gain and loss during evolution of obligate parasitism in the white rust pathogen of Arabidopsis thaliana.</title>
        <authorList>
            <person name="Kemen E."/>
            <person name="Gardiner A."/>
            <person name="Schultz-Larsen T."/>
            <person name="Kemen A.C."/>
            <person name="Balmuth A.L."/>
            <person name="Robert-Seilaniantz A."/>
            <person name="Bailey K."/>
            <person name="Holub E."/>
            <person name="Studholme D.J."/>
            <person name="Maclean D."/>
            <person name="Jones J.D."/>
        </authorList>
    </citation>
    <scope>NUCLEOTIDE SEQUENCE</scope>
</reference>
<keyword evidence="10" id="KW-0812">Transmembrane</keyword>
<feature type="transmembrane region" description="Helical" evidence="10">
    <location>
        <begin position="3102"/>
        <end position="3120"/>
    </location>
</feature>
<feature type="domain" description="CBS" evidence="12">
    <location>
        <begin position="1495"/>
        <end position="1555"/>
    </location>
</feature>
<evidence type="ECO:0000256" key="3">
    <source>
        <dbReference type="ARBA" id="ARBA00023123"/>
    </source>
</evidence>
<keyword evidence="10" id="KW-1133">Transmembrane helix</keyword>
<evidence type="ECO:0000313" key="15">
    <source>
        <dbReference type="EMBL" id="CCA17136.1"/>
    </source>
</evidence>
<dbReference type="Pfam" id="PF00564">
    <property type="entry name" value="PB1"/>
    <property type="match status" value="1"/>
</dbReference>
<dbReference type="CDD" id="cd17781">
    <property type="entry name" value="CBS_pair_MUG70_1"/>
    <property type="match status" value="2"/>
</dbReference>
<comment type="similarity">
    <text evidence="7">Belongs to the TRAFAC class myosin-kinesin ATPase superfamily. Myosin family.</text>
</comment>
<keyword evidence="5 7" id="KW-0009">Actin-binding</keyword>
<reference evidence="15" key="2">
    <citation type="submission" date="2011-02" db="EMBL/GenBank/DDBJ databases">
        <authorList>
            <person name="MacLean D."/>
        </authorList>
    </citation>
    <scope>NUCLEOTIDE SEQUENCE</scope>
</reference>
<dbReference type="Gene3D" id="3.40.850.10">
    <property type="entry name" value="Kinesin motor domain"/>
    <property type="match status" value="1"/>
</dbReference>
<accession>F0W7N5</accession>
<feature type="domain" description="Myosin motor" evidence="13">
    <location>
        <begin position="47"/>
        <end position="779"/>
    </location>
</feature>
<dbReference type="PANTHER" id="PTHR13140">
    <property type="entry name" value="MYOSIN"/>
    <property type="match status" value="1"/>
</dbReference>
<dbReference type="HOGENOM" id="CLU_225724_0_0_1"/>
<evidence type="ECO:0000259" key="14">
    <source>
        <dbReference type="PROSITE" id="PS51745"/>
    </source>
</evidence>
<feature type="compositionally biased region" description="Polar residues" evidence="9">
    <location>
        <begin position="1150"/>
        <end position="1159"/>
    </location>
</feature>
<dbReference type="PANTHER" id="PTHR13140:SF706">
    <property type="entry name" value="DILUTE CLASS UNCONVENTIONAL MYOSIN, ISOFORM C"/>
    <property type="match status" value="1"/>
</dbReference>
<dbReference type="PROSITE" id="PS51371">
    <property type="entry name" value="CBS"/>
    <property type="match status" value="15"/>
</dbReference>
<feature type="coiled-coil region" evidence="8">
    <location>
        <begin position="898"/>
        <end position="1016"/>
    </location>
</feature>
<evidence type="ECO:0000256" key="2">
    <source>
        <dbReference type="ARBA" id="ARBA00022840"/>
    </source>
</evidence>
<dbReference type="InterPro" id="IPR001943">
    <property type="entry name" value="UVR_dom"/>
</dbReference>
<feature type="domain" description="CBS" evidence="12">
    <location>
        <begin position="2445"/>
        <end position="2503"/>
    </location>
</feature>
<feature type="domain" description="CBS" evidence="12">
    <location>
        <begin position="1835"/>
        <end position="1892"/>
    </location>
</feature>
<dbReference type="InterPro" id="IPR027417">
    <property type="entry name" value="P-loop_NTPase"/>
</dbReference>
<evidence type="ECO:0000256" key="9">
    <source>
        <dbReference type="SAM" id="MobiDB-lite"/>
    </source>
</evidence>
<feature type="compositionally biased region" description="Basic and acidic residues" evidence="9">
    <location>
        <begin position="633"/>
        <end position="642"/>
    </location>
</feature>
<feature type="domain" description="CBS" evidence="12">
    <location>
        <begin position="2177"/>
        <end position="2235"/>
    </location>
</feature>
<evidence type="ECO:0000259" key="13">
    <source>
        <dbReference type="PROSITE" id="PS51456"/>
    </source>
</evidence>
<dbReference type="InterPro" id="IPR000048">
    <property type="entry name" value="IQ_motif_EF-hand-BS"/>
</dbReference>
<dbReference type="GO" id="GO:0016459">
    <property type="term" value="C:myosin complex"/>
    <property type="evidence" value="ECO:0007669"/>
    <property type="project" value="UniProtKB-KW"/>
</dbReference>
<dbReference type="InterPro" id="IPR000270">
    <property type="entry name" value="PB1_dom"/>
</dbReference>